<protein>
    <submittedName>
        <fullName evidence="3">Carbon-nitrogen hydrolase family protein</fullName>
    </submittedName>
</protein>
<dbReference type="CDD" id="cd07197">
    <property type="entry name" value="nitrilase"/>
    <property type="match status" value="1"/>
</dbReference>
<evidence type="ECO:0000256" key="1">
    <source>
        <dbReference type="ARBA" id="ARBA00022801"/>
    </source>
</evidence>
<evidence type="ECO:0000259" key="2">
    <source>
        <dbReference type="PROSITE" id="PS50263"/>
    </source>
</evidence>
<evidence type="ECO:0000313" key="4">
    <source>
        <dbReference type="Proteomes" id="UP000282311"/>
    </source>
</evidence>
<proteinExistence type="predicted"/>
<dbReference type="OrthoDB" id="9811121at2"/>
<reference evidence="3 4" key="1">
    <citation type="journal article" date="2007" name="Int. J. Syst. Evol. Microbiol.">
        <title>Paenibacillus ginsengarvi sp. nov., isolated from soil from ginseng cultivation.</title>
        <authorList>
            <person name="Yoon M.H."/>
            <person name="Ten L.N."/>
            <person name="Im W.T."/>
        </authorList>
    </citation>
    <scope>NUCLEOTIDE SEQUENCE [LARGE SCALE GENOMIC DNA]</scope>
    <source>
        <strain evidence="3 4">KCTC 13059</strain>
    </source>
</reference>
<dbReference type="RefSeq" id="WP_120748310.1">
    <property type="nucleotide sequence ID" value="NZ_RBAH01000011.1"/>
</dbReference>
<dbReference type="InterPro" id="IPR003010">
    <property type="entry name" value="C-N_Hydrolase"/>
</dbReference>
<dbReference type="Proteomes" id="UP000282311">
    <property type="component" value="Unassembled WGS sequence"/>
</dbReference>
<dbReference type="Pfam" id="PF00795">
    <property type="entry name" value="CN_hydrolase"/>
    <property type="match status" value="1"/>
</dbReference>
<organism evidence="3 4">
    <name type="scientific">Paenibacillus ginsengarvi</name>
    <dbReference type="NCBI Taxonomy" id="400777"/>
    <lineage>
        <taxon>Bacteria</taxon>
        <taxon>Bacillati</taxon>
        <taxon>Bacillota</taxon>
        <taxon>Bacilli</taxon>
        <taxon>Bacillales</taxon>
        <taxon>Paenibacillaceae</taxon>
        <taxon>Paenibacillus</taxon>
    </lineage>
</organism>
<dbReference type="AlphaFoldDB" id="A0A3B0CIF4"/>
<evidence type="ECO:0000313" key="3">
    <source>
        <dbReference type="EMBL" id="RKN83766.1"/>
    </source>
</evidence>
<dbReference type="SUPFAM" id="SSF56317">
    <property type="entry name" value="Carbon-nitrogen hydrolase"/>
    <property type="match status" value="1"/>
</dbReference>
<comment type="caution">
    <text evidence="3">The sequence shown here is derived from an EMBL/GenBank/DDBJ whole genome shotgun (WGS) entry which is preliminary data.</text>
</comment>
<dbReference type="Gene3D" id="3.60.110.10">
    <property type="entry name" value="Carbon-nitrogen hydrolase"/>
    <property type="match status" value="1"/>
</dbReference>
<dbReference type="InterPro" id="IPR036526">
    <property type="entry name" value="C-N_Hydrolase_sf"/>
</dbReference>
<accession>A0A3B0CIF4</accession>
<feature type="domain" description="CN hydrolase" evidence="2">
    <location>
        <begin position="12"/>
        <end position="238"/>
    </location>
</feature>
<dbReference type="InterPro" id="IPR050345">
    <property type="entry name" value="Aliph_Amidase/BUP"/>
</dbReference>
<dbReference type="PANTHER" id="PTHR43674">
    <property type="entry name" value="NITRILASE C965.09-RELATED"/>
    <property type="match status" value="1"/>
</dbReference>
<keyword evidence="1 3" id="KW-0378">Hydrolase</keyword>
<keyword evidence="4" id="KW-1185">Reference proteome</keyword>
<dbReference type="GO" id="GO:0016811">
    <property type="term" value="F:hydrolase activity, acting on carbon-nitrogen (but not peptide) bonds, in linear amides"/>
    <property type="evidence" value="ECO:0007669"/>
    <property type="project" value="TreeGrafter"/>
</dbReference>
<gene>
    <name evidence="3" type="ORF">D7M11_16345</name>
</gene>
<dbReference type="PANTHER" id="PTHR43674:SF2">
    <property type="entry name" value="BETA-UREIDOPROPIONASE"/>
    <property type="match status" value="1"/>
</dbReference>
<dbReference type="PROSITE" id="PS50263">
    <property type="entry name" value="CN_HYDROLASE"/>
    <property type="match status" value="1"/>
</dbReference>
<name>A0A3B0CIF4_9BACL</name>
<dbReference type="EMBL" id="RBAH01000011">
    <property type="protein sequence ID" value="RKN83766.1"/>
    <property type="molecule type" value="Genomic_DNA"/>
</dbReference>
<sequence length="316" mass="35474">MARYVKISSLGPAPCVIEAGGSAEEAVERMIAHWKRMLGFVLPDKPDLIVMPEACDRPSKAHYPKEERLEYYRVRGNRIRDYFASVAAEHGCYIVYPTHMQAEDGSWRNTAQFIDRQGKLMGAYHKNHLVPAEYDANGILYGKDAPIFECDFGRVAAAICFDLNFDELRLQYVRAKPDLIVFPSMYHGALMQNYWAYSCRSHFVGAVAGLPSSVLNPLGETVAQSTNYYPYITATVNMDCAVLHIDENGRQFAAIKRKYGPKVKIHDPGLLGSVLISSEADDLSVRDIIAEYGLEPLDDYFNRSLAHRCAPGHMEP</sequence>